<name>A0A1Y4MIM7_9FIRM</name>
<dbReference type="OrthoDB" id="1456570at2"/>
<sequence length="83" mass="9791">MKYRCPCCGFYTFMERPNGNYDICPVCFWEDDPIQMEDETFEGGANTVSLLQARSNFIEFGACEKNMRKYVREPFEDEKYGID</sequence>
<evidence type="ECO:0000313" key="5">
    <source>
        <dbReference type="Proteomes" id="UP000260828"/>
    </source>
</evidence>
<protein>
    <submittedName>
        <fullName evidence="2">Hydrolase</fullName>
    </submittedName>
</protein>
<dbReference type="AlphaFoldDB" id="A0A1Y4MIM7"/>
<evidence type="ECO:0000313" key="4">
    <source>
        <dbReference type="Proteomes" id="UP000196386"/>
    </source>
</evidence>
<reference evidence="3 5" key="3">
    <citation type="submission" date="2018-08" db="EMBL/GenBank/DDBJ databases">
        <title>A genome reference for cultivated species of the human gut microbiota.</title>
        <authorList>
            <person name="Zou Y."/>
            <person name="Xue W."/>
            <person name="Luo G."/>
        </authorList>
    </citation>
    <scope>NUCLEOTIDE SEQUENCE [LARGE SCALE GENOMIC DNA]</scope>
    <source>
        <strain evidence="3 5">TF05-12AC</strain>
    </source>
</reference>
<evidence type="ECO:0000313" key="2">
    <source>
        <dbReference type="EMBL" id="OUP68604.1"/>
    </source>
</evidence>
<reference evidence="4" key="1">
    <citation type="submission" date="2017-04" db="EMBL/GenBank/DDBJ databases">
        <title>Function of individual gut microbiota members based on whole genome sequencing of pure cultures obtained from chicken caecum.</title>
        <authorList>
            <person name="Medvecky M."/>
            <person name="Cejkova D."/>
            <person name="Polansky O."/>
            <person name="Karasova D."/>
            <person name="Kubasova T."/>
            <person name="Cizek A."/>
            <person name="Rychlik I."/>
        </authorList>
    </citation>
    <scope>NUCLEOTIDE SEQUENCE [LARGE SCALE GENOMIC DNA]</scope>
    <source>
        <strain evidence="4">An175</strain>
    </source>
</reference>
<feature type="domain" description="Cysteine-rich CPCC" evidence="1">
    <location>
        <begin position="3"/>
        <end position="78"/>
    </location>
</feature>
<evidence type="ECO:0000313" key="3">
    <source>
        <dbReference type="EMBL" id="RGE69650.1"/>
    </source>
</evidence>
<gene>
    <name evidence="2" type="ORF">B5F11_12665</name>
    <name evidence="3" type="ORF">DXC40_00855</name>
</gene>
<dbReference type="Proteomes" id="UP000196386">
    <property type="component" value="Unassembled WGS sequence"/>
</dbReference>
<dbReference type="Proteomes" id="UP000260828">
    <property type="component" value="Unassembled WGS sequence"/>
</dbReference>
<keyword evidence="2" id="KW-0378">Hydrolase</keyword>
<dbReference type="EMBL" id="NFKP01000016">
    <property type="protein sequence ID" value="OUP68604.1"/>
    <property type="molecule type" value="Genomic_DNA"/>
</dbReference>
<dbReference type="GeneID" id="72465670"/>
<dbReference type="RefSeq" id="WP_024730533.1">
    <property type="nucleotide sequence ID" value="NZ_CABIWA010000007.1"/>
</dbReference>
<organism evidence="2 4">
    <name type="scientific">Anaerotruncus colihominis</name>
    <dbReference type="NCBI Taxonomy" id="169435"/>
    <lineage>
        <taxon>Bacteria</taxon>
        <taxon>Bacillati</taxon>
        <taxon>Bacillota</taxon>
        <taxon>Clostridia</taxon>
        <taxon>Eubacteriales</taxon>
        <taxon>Oscillospiraceae</taxon>
        <taxon>Anaerotruncus</taxon>
    </lineage>
</organism>
<proteinExistence type="predicted"/>
<evidence type="ECO:0000259" key="1">
    <source>
        <dbReference type="Pfam" id="PF14206"/>
    </source>
</evidence>
<accession>A0A1Y4MIM7</accession>
<comment type="caution">
    <text evidence="2">The sequence shown here is derived from an EMBL/GenBank/DDBJ whole genome shotgun (WGS) entry which is preliminary data.</text>
</comment>
<dbReference type="Pfam" id="PF14206">
    <property type="entry name" value="Cys_rich_CPCC"/>
    <property type="match status" value="1"/>
</dbReference>
<reference evidence="2" key="2">
    <citation type="journal article" date="2018" name="BMC Genomics">
        <title>Whole genome sequencing and function prediction of 133 gut anaerobes isolated from chicken caecum in pure cultures.</title>
        <authorList>
            <person name="Medvecky M."/>
            <person name="Cejkova D."/>
            <person name="Polansky O."/>
            <person name="Karasova D."/>
            <person name="Kubasova T."/>
            <person name="Cizek A."/>
            <person name="Rychlik I."/>
        </authorList>
    </citation>
    <scope>NUCLEOTIDE SEQUENCE</scope>
    <source>
        <strain evidence="2">An175</strain>
    </source>
</reference>
<dbReference type="InterPro" id="IPR025983">
    <property type="entry name" value="Cys_rich_CPCC"/>
</dbReference>
<dbReference type="EMBL" id="QVME01000001">
    <property type="protein sequence ID" value="RGE69650.1"/>
    <property type="molecule type" value="Genomic_DNA"/>
</dbReference>
<dbReference type="GO" id="GO:0016787">
    <property type="term" value="F:hydrolase activity"/>
    <property type="evidence" value="ECO:0007669"/>
    <property type="project" value="UniProtKB-KW"/>
</dbReference>